<dbReference type="PANTHER" id="PTHR24264">
    <property type="entry name" value="TRYPSIN-RELATED"/>
    <property type="match status" value="1"/>
</dbReference>
<dbReference type="InterPro" id="IPR009003">
    <property type="entry name" value="Peptidase_S1_PA"/>
</dbReference>
<protein>
    <submittedName>
        <fullName evidence="10">Secreted trypsin-like serine protease</fullName>
    </submittedName>
</protein>
<evidence type="ECO:0000313" key="10">
    <source>
        <dbReference type="EMBL" id="CCO45326.1"/>
    </source>
</evidence>
<evidence type="ECO:0000313" key="11">
    <source>
        <dbReference type="Proteomes" id="UP000018211"/>
    </source>
</evidence>
<keyword evidence="3 7" id="KW-0645">Protease</keyword>
<gene>
    <name evidence="10" type="ORF">VIBNISOn1_1430099</name>
</gene>
<keyword evidence="2" id="KW-0964">Secreted</keyword>
<dbReference type="Gene3D" id="2.40.10.10">
    <property type="entry name" value="Trypsin-like serine proteases"/>
    <property type="match status" value="1"/>
</dbReference>
<keyword evidence="5 7" id="KW-0720">Serine protease</keyword>
<dbReference type="EMBL" id="CAOF01000050">
    <property type="protein sequence ID" value="CCO45326.1"/>
    <property type="molecule type" value="Genomic_DNA"/>
</dbReference>
<proteinExistence type="predicted"/>
<dbReference type="GO" id="GO:0004252">
    <property type="term" value="F:serine-type endopeptidase activity"/>
    <property type="evidence" value="ECO:0007669"/>
    <property type="project" value="InterPro"/>
</dbReference>
<evidence type="ECO:0000256" key="1">
    <source>
        <dbReference type="ARBA" id="ARBA00004613"/>
    </source>
</evidence>
<dbReference type="FunFam" id="2.40.10.10:FF:000015">
    <property type="entry name" value="Atrial natriuretic peptide-converting enzyme"/>
    <property type="match status" value="1"/>
</dbReference>
<dbReference type="SUPFAM" id="SSF50494">
    <property type="entry name" value="Trypsin-like serine proteases"/>
    <property type="match status" value="1"/>
</dbReference>
<dbReference type="InterPro" id="IPR018114">
    <property type="entry name" value="TRYPSIN_HIS"/>
</dbReference>
<feature type="domain" description="Peptidase S1" evidence="9">
    <location>
        <begin position="35"/>
        <end position="272"/>
    </location>
</feature>
<dbReference type="RefSeq" id="WP_022610853.1">
    <property type="nucleotide sequence ID" value="NZ_LK391965.1"/>
</dbReference>
<dbReference type="InterPro" id="IPR043504">
    <property type="entry name" value="Peptidase_S1_PA_chymotrypsin"/>
</dbReference>
<dbReference type="GO" id="GO:0006508">
    <property type="term" value="P:proteolysis"/>
    <property type="evidence" value="ECO:0007669"/>
    <property type="project" value="UniProtKB-KW"/>
</dbReference>
<feature type="signal peptide" evidence="8">
    <location>
        <begin position="1"/>
        <end position="20"/>
    </location>
</feature>
<organism evidence="10 11">
    <name type="scientific">Vibrio nigripulchritudo SOn1</name>
    <dbReference type="NCBI Taxonomy" id="1238450"/>
    <lineage>
        <taxon>Bacteria</taxon>
        <taxon>Pseudomonadati</taxon>
        <taxon>Pseudomonadota</taxon>
        <taxon>Gammaproteobacteria</taxon>
        <taxon>Vibrionales</taxon>
        <taxon>Vibrionaceae</taxon>
        <taxon>Vibrio</taxon>
    </lineage>
</organism>
<name>A0AAV2VKX3_9VIBR</name>
<feature type="chain" id="PRO_5043741194" evidence="8">
    <location>
        <begin position="21"/>
        <end position="537"/>
    </location>
</feature>
<dbReference type="Pfam" id="PF00089">
    <property type="entry name" value="Trypsin"/>
    <property type="match status" value="1"/>
</dbReference>
<evidence type="ECO:0000256" key="5">
    <source>
        <dbReference type="ARBA" id="ARBA00022825"/>
    </source>
</evidence>
<dbReference type="Proteomes" id="UP000018211">
    <property type="component" value="Unassembled WGS sequence"/>
</dbReference>
<dbReference type="PROSITE" id="PS00134">
    <property type="entry name" value="TRYPSIN_HIS"/>
    <property type="match status" value="1"/>
</dbReference>
<keyword evidence="6" id="KW-1015">Disulfide bond</keyword>
<keyword evidence="8" id="KW-0732">Signal</keyword>
<dbReference type="PANTHER" id="PTHR24264:SF65">
    <property type="entry name" value="SRCR DOMAIN-CONTAINING PROTEIN"/>
    <property type="match status" value="1"/>
</dbReference>
<evidence type="ECO:0000256" key="8">
    <source>
        <dbReference type="SAM" id="SignalP"/>
    </source>
</evidence>
<dbReference type="SMART" id="SM00020">
    <property type="entry name" value="Tryp_SPc"/>
    <property type="match status" value="1"/>
</dbReference>
<sequence>MKIGMSVLALSLISAFGVSATETKQLDQHSVDAKIINGNKAAVDAWPFMTAIVTKGKDAFNGQFCGGSFIGGRYVLTAAHCVEDTNPEDLDVVIGIHDLKKEDSQGQRVAVKNIYSHDQFDTSNLNNDIAVIELEKSVSATSVSLNSSVNALNEGAQVTVMGWGNQQSNPNMGAIFPNELYEVSLPIVSKQTCQASGGQYRYIDDSTLCAGYSYGYQDSCQGDSGGPLIFNNNGVITQVGVVSWGEGCAQRNKYGVYANVANLKDWVEKQTSGISYRQNVYYGYVSVNRKRTQILTLTNYGSSAFEVSRAVVSDASKLRIVSNQCESAGTLYSNQSCNITVEVTSSQGANNATLTAYTTSSTHPTLSTKFHSYGLVSADSQVTSTVGISGSAYSNANPWEVSYNDELKAGYTPSGQRSILLLDGLKPGKISFEARMYIDDRNNSFQIYLNGKSLGKGSEFELDFYKYEFDLTASSNDVALVYERNDTQFFTSDTVYVRNIKHESSSNSNSESSGSSGGSFPVWFLLAFLPLAMLRRR</sequence>
<dbReference type="InterPro" id="IPR001254">
    <property type="entry name" value="Trypsin_dom"/>
</dbReference>
<comment type="subcellular location">
    <subcellularLocation>
        <location evidence="1">Secreted</location>
    </subcellularLocation>
</comment>
<evidence type="ECO:0000256" key="4">
    <source>
        <dbReference type="ARBA" id="ARBA00022801"/>
    </source>
</evidence>
<evidence type="ECO:0000256" key="3">
    <source>
        <dbReference type="ARBA" id="ARBA00022670"/>
    </source>
</evidence>
<dbReference type="InterPro" id="IPR013783">
    <property type="entry name" value="Ig-like_fold"/>
</dbReference>
<dbReference type="AlphaFoldDB" id="A0AAV2VKX3"/>
<dbReference type="Gene3D" id="2.60.40.10">
    <property type="entry name" value="Immunoglobulins"/>
    <property type="match status" value="1"/>
</dbReference>
<dbReference type="InterPro" id="IPR033116">
    <property type="entry name" value="TRYPSIN_SER"/>
</dbReference>
<keyword evidence="4 7" id="KW-0378">Hydrolase</keyword>
<comment type="caution">
    <text evidence="10">The sequence shown here is derived from an EMBL/GenBank/DDBJ whole genome shotgun (WGS) entry which is preliminary data.</text>
</comment>
<evidence type="ECO:0000256" key="7">
    <source>
        <dbReference type="RuleBase" id="RU363034"/>
    </source>
</evidence>
<dbReference type="PRINTS" id="PR00722">
    <property type="entry name" value="CHYMOTRYPSIN"/>
</dbReference>
<dbReference type="InterPro" id="IPR050127">
    <property type="entry name" value="Serine_Proteases_S1"/>
</dbReference>
<dbReference type="CDD" id="cd00190">
    <property type="entry name" value="Tryp_SPc"/>
    <property type="match status" value="1"/>
</dbReference>
<evidence type="ECO:0000256" key="6">
    <source>
        <dbReference type="ARBA" id="ARBA00023157"/>
    </source>
</evidence>
<dbReference type="GO" id="GO:0005615">
    <property type="term" value="C:extracellular space"/>
    <property type="evidence" value="ECO:0007669"/>
    <property type="project" value="TreeGrafter"/>
</dbReference>
<dbReference type="PROSITE" id="PS00135">
    <property type="entry name" value="TRYPSIN_SER"/>
    <property type="match status" value="1"/>
</dbReference>
<evidence type="ECO:0000259" key="9">
    <source>
        <dbReference type="PROSITE" id="PS50240"/>
    </source>
</evidence>
<evidence type="ECO:0000256" key="2">
    <source>
        <dbReference type="ARBA" id="ARBA00022525"/>
    </source>
</evidence>
<accession>A0AAV2VKX3</accession>
<dbReference type="InterPro" id="IPR001314">
    <property type="entry name" value="Peptidase_S1A"/>
</dbReference>
<dbReference type="PROSITE" id="PS50240">
    <property type="entry name" value="TRYPSIN_DOM"/>
    <property type="match status" value="1"/>
</dbReference>
<reference evidence="10 11" key="1">
    <citation type="journal article" date="2013" name="ISME J.">
        <title>Comparative genomics of pathogenic lineages of Vibrio nigripulchritudo identifies virulence-associated traits.</title>
        <authorList>
            <person name="Goudenege D."/>
            <person name="Labreuche Y."/>
            <person name="Krin E."/>
            <person name="Ansquer D."/>
            <person name="Mangenot S."/>
            <person name="Calteau A."/>
            <person name="Medigue C."/>
            <person name="Mazel D."/>
            <person name="Polz M.F."/>
            <person name="Le Roux F."/>
        </authorList>
    </citation>
    <scope>NUCLEOTIDE SEQUENCE [LARGE SCALE GENOMIC DNA]</scope>
    <source>
        <strain evidence="10 11">SOn1</strain>
    </source>
</reference>